<dbReference type="HOGENOM" id="CLU_009600_18_1_1"/>
<accession>R8BRM0</accession>
<evidence type="ECO:0000313" key="2">
    <source>
        <dbReference type="EMBL" id="EOO02028.1"/>
    </source>
</evidence>
<evidence type="ECO:0000313" key="3">
    <source>
        <dbReference type="Proteomes" id="UP000014074"/>
    </source>
</evidence>
<dbReference type="InterPro" id="IPR036928">
    <property type="entry name" value="AS_sf"/>
</dbReference>
<organism evidence="2 3">
    <name type="scientific">Phaeoacremonium minimum (strain UCR-PA7)</name>
    <name type="common">Esca disease fungus</name>
    <name type="synonym">Togninia minima</name>
    <dbReference type="NCBI Taxonomy" id="1286976"/>
    <lineage>
        <taxon>Eukaryota</taxon>
        <taxon>Fungi</taxon>
        <taxon>Dikarya</taxon>
        <taxon>Ascomycota</taxon>
        <taxon>Pezizomycotina</taxon>
        <taxon>Sordariomycetes</taxon>
        <taxon>Sordariomycetidae</taxon>
        <taxon>Togniniales</taxon>
        <taxon>Togniniaceae</taxon>
        <taxon>Phaeoacremonium</taxon>
    </lineage>
</organism>
<proteinExistence type="predicted"/>
<keyword evidence="3" id="KW-1185">Reference proteome</keyword>
<dbReference type="InterPro" id="IPR000120">
    <property type="entry name" value="Amidase"/>
</dbReference>
<dbReference type="InterPro" id="IPR023631">
    <property type="entry name" value="Amidase_dom"/>
</dbReference>
<dbReference type="eggNOG" id="KOG1211">
    <property type="taxonomic scope" value="Eukaryota"/>
</dbReference>
<dbReference type="Gene3D" id="3.90.1300.10">
    <property type="entry name" value="Amidase signature (AS) domain"/>
    <property type="match status" value="1"/>
</dbReference>
<feature type="domain" description="Amidase" evidence="1">
    <location>
        <begin position="50"/>
        <end position="487"/>
    </location>
</feature>
<dbReference type="GO" id="GO:0003824">
    <property type="term" value="F:catalytic activity"/>
    <property type="evidence" value="ECO:0007669"/>
    <property type="project" value="InterPro"/>
</dbReference>
<dbReference type="EMBL" id="KB932934">
    <property type="protein sequence ID" value="EOO02028.1"/>
    <property type="molecule type" value="Genomic_DNA"/>
</dbReference>
<dbReference type="KEGG" id="tmn:UCRPA7_2466"/>
<protein>
    <submittedName>
        <fullName evidence="2">Putative amidase signature enzyme protein</fullName>
    </submittedName>
</protein>
<sequence length="502" mass="53589">MATDFVTLVSGLEAVISNLPDDSCVIPIPDLKKYPRTDIQVPQDNDLGGWAAKVTARCTTPTGNLLKGRTIALKDNIAFAGVPCTNGTSMVEWTPKIDATVATRVMDAGGIIVGKAACENACFEGLSVTSVTGNVHNPWAKGYSAGGSSSGSGRLVGAGVVDMSIGCDQAGSIRIPAASCGIVGLKPTWGLVPYTGIINLDATIDHAGPMTRTVRDCALLLETIAGPDGWDDRQALLGRNDPRLTFVEPVDQIVSRPQGEMLSGIKIGILQEAFQIDGQDENIVKSVQAAVEKFKVLGAEVLPVSIPEHKLASLVWMSSISLPGGRQALLGGMEGRKQLYMTDRLALVGPRLTQQQFDALGPGAANLYLNHLWLSEKHGLSHQGKCMNLQKFISDAYDKALQEFDVLVMPTLPHPAPKLPETGYEEGLLKFAKRTTGMVANTSPFDNSGHPAISIPVGFVPAREDANVKLPVGLQLVGRKYQDVDCLKVAAAWERAYDWKNL</sequence>
<name>R8BRM0_PHAM7</name>
<gene>
    <name evidence="2" type="ORF">UCRPA7_2466</name>
</gene>
<dbReference type="Pfam" id="PF01425">
    <property type="entry name" value="Amidase"/>
    <property type="match status" value="1"/>
</dbReference>
<evidence type="ECO:0000259" key="1">
    <source>
        <dbReference type="Pfam" id="PF01425"/>
    </source>
</evidence>
<dbReference type="OrthoDB" id="1879366at2759"/>
<dbReference type="AlphaFoldDB" id="R8BRM0"/>
<dbReference type="PANTHER" id="PTHR11895">
    <property type="entry name" value="TRANSAMIDASE"/>
    <property type="match status" value="1"/>
</dbReference>
<reference evidence="3" key="1">
    <citation type="journal article" date="2013" name="Genome Announc.">
        <title>Draft genome sequence of the ascomycete Phaeoacremonium aleophilum strain UCR-PA7, a causal agent of the esca disease complex in grapevines.</title>
        <authorList>
            <person name="Blanco-Ulate B."/>
            <person name="Rolshausen P."/>
            <person name="Cantu D."/>
        </authorList>
    </citation>
    <scope>NUCLEOTIDE SEQUENCE [LARGE SCALE GENOMIC DNA]</scope>
    <source>
        <strain evidence="3">UCR-PA7</strain>
    </source>
</reference>
<dbReference type="PANTHER" id="PTHR11895:SF170">
    <property type="entry name" value="AMIDASE"/>
    <property type="match status" value="1"/>
</dbReference>
<dbReference type="GeneID" id="19322718"/>
<dbReference type="SUPFAM" id="SSF75304">
    <property type="entry name" value="Amidase signature (AS) enzymes"/>
    <property type="match status" value="1"/>
</dbReference>
<dbReference type="RefSeq" id="XP_007913226.1">
    <property type="nucleotide sequence ID" value="XM_007915035.1"/>
</dbReference>
<dbReference type="Proteomes" id="UP000014074">
    <property type="component" value="Unassembled WGS sequence"/>
</dbReference>